<gene>
    <name evidence="1" type="ORF">AVEN_258531_1</name>
</gene>
<proteinExistence type="predicted"/>
<keyword evidence="2" id="KW-1185">Reference proteome</keyword>
<dbReference type="AlphaFoldDB" id="A0A4Y2I5W0"/>
<dbReference type="Proteomes" id="UP000499080">
    <property type="component" value="Unassembled WGS sequence"/>
</dbReference>
<organism evidence="1 2">
    <name type="scientific">Araneus ventricosus</name>
    <name type="common">Orbweaver spider</name>
    <name type="synonym">Epeira ventricosa</name>
    <dbReference type="NCBI Taxonomy" id="182803"/>
    <lineage>
        <taxon>Eukaryota</taxon>
        <taxon>Metazoa</taxon>
        <taxon>Ecdysozoa</taxon>
        <taxon>Arthropoda</taxon>
        <taxon>Chelicerata</taxon>
        <taxon>Arachnida</taxon>
        <taxon>Araneae</taxon>
        <taxon>Araneomorphae</taxon>
        <taxon>Entelegynae</taxon>
        <taxon>Araneoidea</taxon>
        <taxon>Araneidae</taxon>
        <taxon>Araneus</taxon>
    </lineage>
</organism>
<sequence length="120" mass="13647">MKNVEGTSRRTESSKGEAYKRILSCEETSLVELVNADQSLIQHDQLYSRATGNWWRKKVEIKQLGNLNGREEAIIFQTTEKLQFSTKNVEGTSRRTKSSKGKANKRILSCEEISSDELGH</sequence>
<dbReference type="EMBL" id="BGPR01002401">
    <property type="protein sequence ID" value="GBM72822.1"/>
    <property type="molecule type" value="Genomic_DNA"/>
</dbReference>
<protein>
    <submittedName>
        <fullName evidence="1">Uncharacterized protein</fullName>
    </submittedName>
</protein>
<comment type="caution">
    <text evidence="1">The sequence shown here is derived from an EMBL/GenBank/DDBJ whole genome shotgun (WGS) entry which is preliminary data.</text>
</comment>
<name>A0A4Y2I5W0_ARAVE</name>
<accession>A0A4Y2I5W0</accession>
<feature type="non-terminal residue" evidence="1">
    <location>
        <position position="120"/>
    </location>
</feature>
<evidence type="ECO:0000313" key="1">
    <source>
        <dbReference type="EMBL" id="GBM72822.1"/>
    </source>
</evidence>
<reference evidence="1 2" key="1">
    <citation type="journal article" date="2019" name="Sci. Rep.">
        <title>Orb-weaving spider Araneus ventricosus genome elucidates the spidroin gene catalogue.</title>
        <authorList>
            <person name="Kono N."/>
            <person name="Nakamura H."/>
            <person name="Ohtoshi R."/>
            <person name="Moran D.A.P."/>
            <person name="Shinohara A."/>
            <person name="Yoshida Y."/>
            <person name="Fujiwara M."/>
            <person name="Mori M."/>
            <person name="Tomita M."/>
            <person name="Arakawa K."/>
        </authorList>
    </citation>
    <scope>NUCLEOTIDE SEQUENCE [LARGE SCALE GENOMIC DNA]</scope>
</reference>
<evidence type="ECO:0000313" key="2">
    <source>
        <dbReference type="Proteomes" id="UP000499080"/>
    </source>
</evidence>